<dbReference type="Pfam" id="PF02595">
    <property type="entry name" value="Gly_kinase"/>
    <property type="match status" value="1"/>
</dbReference>
<comment type="similarity">
    <text evidence="1 4">Belongs to the glycerate kinase type-1 family.</text>
</comment>
<dbReference type="Gene3D" id="3.40.50.10350">
    <property type="entry name" value="Glycerate kinase, domain 1"/>
    <property type="match status" value="1"/>
</dbReference>
<proteinExistence type="inferred from homology"/>
<dbReference type="PROSITE" id="PS51257">
    <property type="entry name" value="PROKAR_LIPOPROTEIN"/>
    <property type="match status" value="1"/>
</dbReference>
<evidence type="ECO:0000256" key="1">
    <source>
        <dbReference type="ARBA" id="ARBA00006284"/>
    </source>
</evidence>
<name>A0ABQ1LYE4_9BACT</name>
<dbReference type="PANTHER" id="PTHR21599">
    <property type="entry name" value="GLYCERATE KINASE"/>
    <property type="match status" value="1"/>
</dbReference>
<keyword evidence="2 4" id="KW-0808">Transferase</keyword>
<organism evidence="5 6">
    <name type="scientific">Belliella aquatica</name>
    <dbReference type="NCBI Taxonomy" id="1323734"/>
    <lineage>
        <taxon>Bacteria</taxon>
        <taxon>Pseudomonadati</taxon>
        <taxon>Bacteroidota</taxon>
        <taxon>Cytophagia</taxon>
        <taxon>Cytophagales</taxon>
        <taxon>Cyclobacteriaceae</taxon>
        <taxon>Belliella</taxon>
    </lineage>
</organism>
<keyword evidence="6" id="KW-1185">Reference proteome</keyword>
<evidence type="ECO:0000256" key="4">
    <source>
        <dbReference type="PIRNR" id="PIRNR006078"/>
    </source>
</evidence>
<dbReference type="Gene3D" id="3.90.1510.10">
    <property type="entry name" value="Glycerate kinase, domain 2"/>
    <property type="match status" value="1"/>
</dbReference>
<protein>
    <submittedName>
        <fullName evidence="5">Glycerate kinase</fullName>
    </submittedName>
</protein>
<dbReference type="SUPFAM" id="SSF110738">
    <property type="entry name" value="Glycerate kinase I"/>
    <property type="match status" value="1"/>
</dbReference>
<gene>
    <name evidence="5" type="primary">garK</name>
    <name evidence="5" type="ORF">GCM10010993_07020</name>
</gene>
<dbReference type="PANTHER" id="PTHR21599:SF0">
    <property type="entry name" value="GLYCERATE KINASE"/>
    <property type="match status" value="1"/>
</dbReference>
<dbReference type="InterPro" id="IPR018193">
    <property type="entry name" value="Glyc_kinase_flavodox-like_fold"/>
</dbReference>
<sequence>MKILVAPNAFKGSIDADDAASIIGSTLLSCNQELELDICPIADGGDGTCFLLGKALGLKRVEKYALDAIGRPYLGFYYLQEDQQAAYFDISTVSGLKNLKSHQMNPRIASSYGTGELIQHANSHGAKNIILGLGGSASIDLGIGILRALGYLFLDENGRELSMFSESLLQRISHIQIPIKKIDLRFTVLCDVGNTFFGPNGAIPVFGLQKGLEIASQGDYFRDCERFIEILSKKIKKDIPDQAGFGAAGGIAYGLSHFFPVNIKMGSKYFFEQINMKNRIRKADLIITGEGRYDYQSASGKGSYELLQLAKKHQKKTILITSGNDGLHDGFDQVGSLPDLDFENQNFKAIAEENLRQVIIDIYRSIKAS</sequence>
<comment type="caution">
    <text evidence="5">The sequence shown here is derived from an EMBL/GenBank/DDBJ whole genome shotgun (WGS) entry which is preliminary data.</text>
</comment>
<dbReference type="NCBIfam" id="TIGR00045">
    <property type="entry name" value="glycerate kinase"/>
    <property type="match status" value="1"/>
</dbReference>
<evidence type="ECO:0000313" key="5">
    <source>
        <dbReference type="EMBL" id="GGC30683.1"/>
    </source>
</evidence>
<dbReference type="RefSeq" id="WP_188439760.1">
    <property type="nucleotide sequence ID" value="NZ_BMFD01000002.1"/>
</dbReference>
<dbReference type="Proteomes" id="UP000635885">
    <property type="component" value="Unassembled WGS sequence"/>
</dbReference>
<evidence type="ECO:0000256" key="3">
    <source>
        <dbReference type="ARBA" id="ARBA00022777"/>
    </source>
</evidence>
<accession>A0ABQ1LYE4</accession>
<dbReference type="GO" id="GO:0016301">
    <property type="term" value="F:kinase activity"/>
    <property type="evidence" value="ECO:0007669"/>
    <property type="project" value="UniProtKB-KW"/>
</dbReference>
<reference evidence="6" key="1">
    <citation type="journal article" date="2019" name="Int. J. Syst. Evol. Microbiol.">
        <title>The Global Catalogue of Microorganisms (GCM) 10K type strain sequencing project: providing services to taxonomists for standard genome sequencing and annotation.</title>
        <authorList>
            <consortium name="The Broad Institute Genomics Platform"/>
            <consortium name="The Broad Institute Genome Sequencing Center for Infectious Disease"/>
            <person name="Wu L."/>
            <person name="Ma J."/>
        </authorList>
    </citation>
    <scope>NUCLEOTIDE SEQUENCE [LARGE SCALE GENOMIC DNA]</scope>
    <source>
        <strain evidence="6">CGMCC 1.12479</strain>
    </source>
</reference>
<dbReference type="InterPro" id="IPR004381">
    <property type="entry name" value="Glycerate_kinase"/>
</dbReference>
<keyword evidence="3 4" id="KW-0418">Kinase</keyword>
<dbReference type="InterPro" id="IPR018197">
    <property type="entry name" value="Glycerate_kinase_RE-like"/>
</dbReference>
<evidence type="ECO:0000256" key="2">
    <source>
        <dbReference type="ARBA" id="ARBA00022679"/>
    </source>
</evidence>
<evidence type="ECO:0000313" key="6">
    <source>
        <dbReference type="Proteomes" id="UP000635885"/>
    </source>
</evidence>
<dbReference type="InterPro" id="IPR036129">
    <property type="entry name" value="Glycerate_kinase_sf"/>
</dbReference>
<dbReference type="PIRSF" id="PIRSF006078">
    <property type="entry name" value="GlxK"/>
    <property type="match status" value="1"/>
</dbReference>
<dbReference type="EMBL" id="BMFD01000002">
    <property type="protein sequence ID" value="GGC30683.1"/>
    <property type="molecule type" value="Genomic_DNA"/>
</dbReference>